<dbReference type="RefSeq" id="WP_312863334.1">
    <property type="nucleotide sequence ID" value="NZ_BAAAYY010000014.1"/>
</dbReference>
<dbReference type="GO" id="GO:0003677">
    <property type="term" value="F:DNA binding"/>
    <property type="evidence" value="ECO:0007669"/>
    <property type="project" value="InterPro"/>
</dbReference>
<organism evidence="1 2">
    <name type="scientific">Spinactinospora alkalitolerans</name>
    <dbReference type="NCBI Taxonomy" id="687207"/>
    <lineage>
        <taxon>Bacteria</taxon>
        <taxon>Bacillati</taxon>
        <taxon>Actinomycetota</taxon>
        <taxon>Actinomycetes</taxon>
        <taxon>Streptosporangiales</taxon>
        <taxon>Nocardiopsidaceae</taxon>
        <taxon>Spinactinospora</taxon>
    </lineage>
</organism>
<dbReference type="InterPro" id="IPR001387">
    <property type="entry name" value="Cro/C1-type_HTH"/>
</dbReference>
<reference evidence="1 2" key="1">
    <citation type="submission" date="2020-07" db="EMBL/GenBank/DDBJ databases">
        <title>Sequencing the genomes of 1000 actinobacteria strains.</title>
        <authorList>
            <person name="Klenk H.-P."/>
        </authorList>
    </citation>
    <scope>NUCLEOTIDE SEQUENCE [LARGE SCALE GENOMIC DNA]</scope>
    <source>
        <strain evidence="1 2">CXB654</strain>
    </source>
</reference>
<accession>A0A852U1V5</accession>
<comment type="caution">
    <text evidence="1">The sequence shown here is derived from an EMBL/GenBank/DDBJ whole genome shotgun (WGS) entry which is preliminary data.</text>
</comment>
<proteinExistence type="predicted"/>
<dbReference type="InterPro" id="IPR010982">
    <property type="entry name" value="Lambda_DNA-bd_dom_sf"/>
</dbReference>
<name>A0A852U1V5_9ACTN</name>
<dbReference type="SUPFAM" id="SSF56024">
    <property type="entry name" value="Phospholipase D/nuclease"/>
    <property type="match status" value="1"/>
</dbReference>
<protein>
    <submittedName>
        <fullName evidence="1">Lambda repressor-like predicted transcriptional regulator</fullName>
    </submittedName>
</protein>
<evidence type="ECO:0000313" key="2">
    <source>
        <dbReference type="Proteomes" id="UP000589036"/>
    </source>
</evidence>
<dbReference type="AlphaFoldDB" id="A0A852U1V5"/>
<dbReference type="Proteomes" id="UP000589036">
    <property type="component" value="Unassembled WGS sequence"/>
</dbReference>
<keyword evidence="2" id="KW-1185">Reference proteome</keyword>
<dbReference type="CDD" id="cd00093">
    <property type="entry name" value="HTH_XRE"/>
    <property type="match status" value="1"/>
</dbReference>
<dbReference type="SUPFAM" id="SSF47413">
    <property type="entry name" value="lambda repressor-like DNA-binding domains"/>
    <property type="match status" value="1"/>
</dbReference>
<evidence type="ECO:0000313" key="1">
    <source>
        <dbReference type="EMBL" id="NYE50188.1"/>
    </source>
</evidence>
<sequence length="246" mass="27629">MNEVLRQALATARLTDTEAAARLGVDPKTVRRWITGQKPYPRHRWAIADLVGVPEGKLWPETEARKAEAHPPPPATGLHHLYPHRWTVPHQAWRELFESAEHEIGILVYSGLFLADDTGILRLFERKARAGTAVRILLGDPNSPQVKQRGEEEGIGDAMAAKIRNALVLYRPLLGVEGIELRLHQTVLYNSMYRADDQLFINQHVYSAPASATPVFHIDGRASHDMAATYLQSFERTWESGTSYSP</sequence>
<dbReference type="Gene3D" id="1.10.260.40">
    <property type="entry name" value="lambda repressor-like DNA-binding domains"/>
    <property type="match status" value="1"/>
</dbReference>
<dbReference type="EMBL" id="JACCCC010000001">
    <property type="protein sequence ID" value="NYE50188.1"/>
    <property type="molecule type" value="Genomic_DNA"/>
</dbReference>
<gene>
    <name evidence="1" type="ORF">HDA32_005308</name>
</gene>